<gene>
    <name evidence="1" type="ORF">DAPPUDRAFT_107537</name>
</gene>
<dbReference type="EMBL" id="GL732572">
    <property type="protein sequence ID" value="EFX75863.1"/>
    <property type="molecule type" value="Genomic_DNA"/>
</dbReference>
<dbReference type="InParanoid" id="E9GXF7"/>
<protein>
    <submittedName>
        <fullName evidence="1">Uncharacterized protein</fullName>
    </submittedName>
</protein>
<dbReference type="KEGG" id="dpx:DAPPUDRAFT_107537"/>
<evidence type="ECO:0000313" key="2">
    <source>
        <dbReference type="Proteomes" id="UP000000305"/>
    </source>
</evidence>
<accession>E9GXF7</accession>
<dbReference type="OrthoDB" id="2423195at2759"/>
<evidence type="ECO:0000313" key="1">
    <source>
        <dbReference type="EMBL" id="EFX75863.1"/>
    </source>
</evidence>
<proteinExistence type="predicted"/>
<dbReference type="HOGENOM" id="CLU_2029025_0_0_1"/>
<dbReference type="Proteomes" id="UP000000305">
    <property type="component" value="Unassembled WGS sequence"/>
</dbReference>
<name>E9GXF7_DAPPU</name>
<keyword evidence="2" id="KW-1185">Reference proteome</keyword>
<dbReference type="AlphaFoldDB" id="E9GXF7"/>
<sequence length="122" mass="13861">MGKIEVERFMKLRSVANVAKDFFVIVHIERLSSATAIAVREGVDRVLPENQCKLLLLAQHHHRFLSTKALGARLGLVFDRLIEINVTADQLRQFFSIILPNAVNLHFFPSKFSSCGERKQAM</sequence>
<reference evidence="1 2" key="1">
    <citation type="journal article" date="2011" name="Science">
        <title>The ecoresponsive genome of Daphnia pulex.</title>
        <authorList>
            <person name="Colbourne J.K."/>
            <person name="Pfrender M.E."/>
            <person name="Gilbert D."/>
            <person name="Thomas W.K."/>
            <person name="Tucker A."/>
            <person name="Oakley T.H."/>
            <person name="Tokishita S."/>
            <person name="Aerts A."/>
            <person name="Arnold G.J."/>
            <person name="Basu M.K."/>
            <person name="Bauer D.J."/>
            <person name="Caceres C.E."/>
            <person name="Carmel L."/>
            <person name="Casola C."/>
            <person name="Choi J.H."/>
            <person name="Detter J.C."/>
            <person name="Dong Q."/>
            <person name="Dusheyko S."/>
            <person name="Eads B.D."/>
            <person name="Frohlich T."/>
            <person name="Geiler-Samerotte K.A."/>
            <person name="Gerlach D."/>
            <person name="Hatcher P."/>
            <person name="Jogdeo S."/>
            <person name="Krijgsveld J."/>
            <person name="Kriventseva E.V."/>
            <person name="Kultz D."/>
            <person name="Laforsch C."/>
            <person name="Lindquist E."/>
            <person name="Lopez J."/>
            <person name="Manak J.R."/>
            <person name="Muller J."/>
            <person name="Pangilinan J."/>
            <person name="Patwardhan R.P."/>
            <person name="Pitluck S."/>
            <person name="Pritham E.J."/>
            <person name="Rechtsteiner A."/>
            <person name="Rho M."/>
            <person name="Rogozin I.B."/>
            <person name="Sakarya O."/>
            <person name="Salamov A."/>
            <person name="Schaack S."/>
            <person name="Shapiro H."/>
            <person name="Shiga Y."/>
            <person name="Skalitzky C."/>
            <person name="Smith Z."/>
            <person name="Souvorov A."/>
            <person name="Sung W."/>
            <person name="Tang Z."/>
            <person name="Tsuchiya D."/>
            <person name="Tu H."/>
            <person name="Vos H."/>
            <person name="Wang M."/>
            <person name="Wolf Y.I."/>
            <person name="Yamagata H."/>
            <person name="Yamada T."/>
            <person name="Ye Y."/>
            <person name="Shaw J.R."/>
            <person name="Andrews J."/>
            <person name="Crease T.J."/>
            <person name="Tang H."/>
            <person name="Lucas S.M."/>
            <person name="Robertson H.M."/>
            <person name="Bork P."/>
            <person name="Koonin E.V."/>
            <person name="Zdobnov E.M."/>
            <person name="Grigoriev I.V."/>
            <person name="Lynch M."/>
            <person name="Boore J.L."/>
        </authorList>
    </citation>
    <scope>NUCLEOTIDE SEQUENCE [LARGE SCALE GENOMIC DNA]</scope>
</reference>
<organism evidence="1 2">
    <name type="scientific">Daphnia pulex</name>
    <name type="common">Water flea</name>
    <dbReference type="NCBI Taxonomy" id="6669"/>
    <lineage>
        <taxon>Eukaryota</taxon>
        <taxon>Metazoa</taxon>
        <taxon>Ecdysozoa</taxon>
        <taxon>Arthropoda</taxon>
        <taxon>Crustacea</taxon>
        <taxon>Branchiopoda</taxon>
        <taxon>Diplostraca</taxon>
        <taxon>Cladocera</taxon>
        <taxon>Anomopoda</taxon>
        <taxon>Daphniidae</taxon>
        <taxon>Daphnia</taxon>
    </lineage>
</organism>